<dbReference type="GO" id="GO:0000182">
    <property type="term" value="F:rDNA binding"/>
    <property type="evidence" value="ECO:0007669"/>
    <property type="project" value="TreeGrafter"/>
</dbReference>
<feature type="region of interest" description="Disordered" evidence="2">
    <location>
        <begin position="1"/>
        <end position="202"/>
    </location>
</feature>
<comment type="caution">
    <text evidence="3">The sequence shown here is derived from an EMBL/GenBank/DDBJ whole genome shotgun (WGS) entry which is preliminary data.</text>
</comment>
<dbReference type="InterPro" id="IPR039601">
    <property type="entry name" value="Rrn5"/>
</dbReference>
<dbReference type="Proteomes" id="UP000242146">
    <property type="component" value="Unassembled WGS sequence"/>
</dbReference>
<feature type="compositionally biased region" description="Polar residues" evidence="2">
    <location>
        <begin position="131"/>
        <end position="141"/>
    </location>
</feature>
<feature type="compositionally biased region" description="Polar residues" evidence="2">
    <location>
        <begin position="268"/>
        <end position="277"/>
    </location>
</feature>
<evidence type="ECO:0000313" key="3">
    <source>
        <dbReference type="EMBL" id="ORX58925.1"/>
    </source>
</evidence>
<feature type="compositionally biased region" description="Polar residues" evidence="2">
    <location>
        <begin position="86"/>
        <end position="101"/>
    </location>
</feature>
<evidence type="ECO:0000256" key="2">
    <source>
        <dbReference type="SAM" id="MobiDB-lite"/>
    </source>
</evidence>
<feature type="compositionally biased region" description="Acidic residues" evidence="2">
    <location>
        <begin position="160"/>
        <end position="175"/>
    </location>
</feature>
<dbReference type="STRING" id="101127.A0A1X2GQ51"/>
<gene>
    <name evidence="3" type="ORF">DM01DRAFT_1405531</name>
</gene>
<dbReference type="PANTHER" id="PTHR28079:SF1">
    <property type="entry name" value="RNA POLYMERASE I-SPECIFIC TRANSCRIPTION INITIATION FACTOR RRN5"/>
    <property type="match status" value="1"/>
</dbReference>
<feature type="compositionally biased region" description="Low complexity" evidence="2">
    <location>
        <begin position="150"/>
        <end position="159"/>
    </location>
</feature>
<accession>A0A1X2GQ51</accession>
<organism evidence="3 4">
    <name type="scientific">Hesseltinella vesiculosa</name>
    <dbReference type="NCBI Taxonomy" id="101127"/>
    <lineage>
        <taxon>Eukaryota</taxon>
        <taxon>Fungi</taxon>
        <taxon>Fungi incertae sedis</taxon>
        <taxon>Mucoromycota</taxon>
        <taxon>Mucoromycotina</taxon>
        <taxon>Mucoromycetes</taxon>
        <taxon>Mucorales</taxon>
        <taxon>Cunninghamellaceae</taxon>
        <taxon>Hesseltinella</taxon>
    </lineage>
</organism>
<name>A0A1X2GQ51_9FUNG</name>
<keyword evidence="4" id="KW-1185">Reference proteome</keyword>
<dbReference type="GO" id="GO:0006361">
    <property type="term" value="P:transcription initiation at RNA polymerase I promoter"/>
    <property type="evidence" value="ECO:0007669"/>
    <property type="project" value="TreeGrafter"/>
</dbReference>
<dbReference type="GO" id="GO:0001181">
    <property type="term" value="F:RNA polymerase I general transcription initiation factor activity"/>
    <property type="evidence" value="ECO:0007669"/>
    <property type="project" value="TreeGrafter"/>
</dbReference>
<dbReference type="GO" id="GO:0000500">
    <property type="term" value="C:RNA polymerase I upstream activating factor complex"/>
    <property type="evidence" value="ECO:0007669"/>
    <property type="project" value="InterPro"/>
</dbReference>
<evidence type="ECO:0000256" key="1">
    <source>
        <dbReference type="SAM" id="Coils"/>
    </source>
</evidence>
<keyword evidence="1" id="KW-0175">Coiled coil</keyword>
<reference evidence="3 4" key="1">
    <citation type="submission" date="2016-07" db="EMBL/GenBank/DDBJ databases">
        <title>Pervasive Adenine N6-methylation of Active Genes in Fungi.</title>
        <authorList>
            <consortium name="DOE Joint Genome Institute"/>
            <person name="Mondo S.J."/>
            <person name="Dannebaum R.O."/>
            <person name="Kuo R.C."/>
            <person name="Labutti K."/>
            <person name="Haridas S."/>
            <person name="Kuo A."/>
            <person name="Salamov A."/>
            <person name="Ahrendt S.R."/>
            <person name="Lipzen A."/>
            <person name="Sullivan W."/>
            <person name="Andreopoulos W.B."/>
            <person name="Clum A."/>
            <person name="Lindquist E."/>
            <person name="Daum C."/>
            <person name="Ramamoorthy G.K."/>
            <person name="Gryganskyi A."/>
            <person name="Culley D."/>
            <person name="Magnuson J.K."/>
            <person name="James T.Y."/>
            <person name="O'Malley M.A."/>
            <person name="Stajich J.E."/>
            <person name="Spatafora J.W."/>
            <person name="Visel A."/>
            <person name="Grigoriev I.V."/>
        </authorList>
    </citation>
    <scope>NUCLEOTIDE SEQUENCE [LARGE SCALE GENOMIC DNA]</scope>
    <source>
        <strain evidence="3 4">NRRL 3301</strain>
    </source>
</reference>
<evidence type="ECO:0000313" key="4">
    <source>
        <dbReference type="Proteomes" id="UP000242146"/>
    </source>
</evidence>
<feature type="region of interest" description="Disordered" evidence="2">
    <location>
        <begin position="246"/>
        <end position="317"/>
    </location>
</feature>
<feature type="compositionally biased region" description="Acidic residues" evidence="2">
    <location>
        <begin position="605"/>
        <end position="618"/>
    </location>
</feature>
<feature type="compositionally biased region" description="Acidic residues" evidence="2">
    <location>
        <begin position="280"/>
        <end position="312"/>
    </location>
</feature>
<dbReference type="PANTHER" id="PTHR28079">
    <property type="entry name" value="RNA POLYMERASE I-SPECIFIC TRANSCRIPTION INITIATION FACTOR RRN5"/>
    <property type="match status" value="1"/>
</dbReference>
<feature type="compositionally biased region" description="Polar residues" evidence="2">
    <location>
        <begin position="177"/>
        <end position="195"/>
    </location>
</feature>
<feature type="region of interest" description="Disordered" evidence="2">
    <location>
        <begin position="588"/>
        <end position="624"/>
    </location>
</feature>
<dbReference type="AlphaFoldDB" id="A0A1X2GQ51"/>
<dbReference type="EMBL" id="MCGT01000006">
    <property type="protein sequence ID" value="ORX58925.1"/>
    <property type="molecule type" value="Genomic_DNA"/>
</dbReference>
<proteinExistence type="predicted"/>
<protein>
    <submittedName>
        <fullName evidence="3">Uncharacterized protein</fullName>
    </submittedName>
</protein>
<feature type="coiled-coil region" evidence="1">
    <location>
        <begin position="646"/>
        <end position="673"/>
    </location>
</feature>
<sequence>MKGKAKQSASDTDFSTDDDHEPPISALSSQKRRHSLADQPDSDRSAQLPDSKRHHHLLSPIPFDPLADDSSDDASSSTYNLPMAAQSDSSKSSGPGLTYSTRLHMPTSPGVTADALDGLFDSNDELVDSDMVQSSRMTSDQDPPAVSYLSTSDDATTDSSDQDQSADDNSSDDSDIPLSSMNRPFSQSLSQQATQPLHDRYVPSTQWSLGSLMDGVSDMSPLPDQGSSANAWTADSLLESILLGDDDDDLPHQPLDEDTSMFPAPPTFTKNNRTMHSILSEDESDVMSSEDDDATSLGSDDAESFADDECDADDSHPRLLNRNIQSKIARLTATEDTFAETLRNYHRLVVQLWYEHDFCLGSAPGEYDGSYIDRVYWSPLEKRRFFTALDRCGPNPTAMQKRIGPTKTVFQVHDYLAILQDAANFHPHDTNKESHSMEFIEETYAKEMTDEWVDFEKTLSLALARSMDMHALVMDNHNTRADASGQCHRVSGLDDEIQYAFSLLNSDALESFARRSLPNAHVTIETMVLLYRTVYQFITSILARTAWFYAPMPKTPKYDITAKSMRMLIQDAYGFKVLPKQSRAKLPAMMEPSHPASTSTPNEPSDAEETTSEEEADANDLSPYDQDELQATFIDDDDAALDDKNCELDQQQLAKLKRSAAKLQKALDFLDAAEEAALASLIFTQTHSRKKYNPSYTSAKK</sequence>
<dbReference type="OrthoDB" id="2240312at2759"/>
<dbReference type="GO" id="GO:0042790">
    <property type="term" value="P:nucleolar large rRNA transcription by RNA polymerase I"/>
    <property type="evidence" value="ECO:0007669"/>
    <property type="project" value="InterPro"/>
</dbReference>